<evidence type="ECO:0000259" key="6">
    <source>
        <dbReference type="PROSITE" id="PS51063"/>
    </source>
</evidence>
<accession>A0A329QW70</accession>
<dbReference type="GO" id="GO:0005829">
    <property type="term" value="C:cytosol"/>
    <property type="evidence" value="ECO:0007669"/>
    <property type="project" value="TreeGrafter"/>
</dbReference>
<evidence type="ECO:0000256" key="3">
    <source>
        <dbReference type="ARBA" id="ARBA00023159"/>
    </source>
</evidence>
<name>A0A329QW70_9BACL</name>
<dbReference type="Pfam" id="PF00027">
    <property type="entry name" value="cNMP_binding"/>
    <property type="match status" value="1"/>
</dbReference>
<evidence type="ECO:0000313" key="8">
    <source>
        <dbReference type="Proteomes" id="UP000250642"/>
    </source>
</evidence>
<dbReference type="EMBL" id="QEVW01000006">
    <property type="protein sequence ID" value="RAW15939.1"/>
    <property type="molecule type" value="Genomic_DNA"/>
</dbReference>
<dbReference type="InterPro" id="IPR036390">
    <property type="entry name" value="WH_DNA-bd_sf"/>
</dbReference>
<proteinExistence type="predicted"/>
<evidence type="ECO:0000256" key="2">
    <source>
        <dbReference type="ARBA" id="ARBA00023125"/>
    </source>
</evidence>
<dbReference type="Pfam" id="PF13545">
    <property type="entry name" value="HTH_Crp_2"/>
    <property type="match status" value="1"/>
</dbReference>
<dbReference type="InterPro" id="IPR012318">
    <property type="entry name" value="HTH_CRP"/>
</dbReference>
<dbReference type="RefSeq" id="WP_113053052.1">
    <property type="nucleotide sequence ID" value="NZ_QEVW01000006.1"/>
</dbReference>
<evidence type="ECO:0000256" key="1">
    <source>
        <dbReference type="ARBA" id="ARBA00023015"/>
    </source>
</evidence>
<dbReference type="PANTHER" id="PTHR24567:SF26">
    <property type="entry name" value="REGULATORY PROTEIN YEIL"/>
    <property type="match status" value="1"/>
</dbReference>
<keyword evidence="4" id="KW-0804">Transcription</keyword>
<dbReference type="PANTHER" id="PTHR24567">
    <property type="entry name" value="CRP FAMILY TRANSCRIPTIONAL REGULATORY PROTEIN"/>
    <property type="match status" value="1"/>
</dbReference>
<comment type="caution">
    <text evidence="7">The sequence shown here is derived from an EMBL/GenBank/DDBJ whole genome shotgun (WGS) entry which is preliminary data.</text>
</comment>
<dbReference type="CDD" id="cd00038">
    <property type="entry name" value="CAP_ED"/>
    <property type="match status" value="1"/>
</dbReference>
<sequence>MDKILYLSQFNLMSSLSEADLIEMDSMTSITTLARNTLIQTPDTFAEGFYFVKKGKVRLYTLSQEGKQFTLDILKEGNVFGEMNGISLGTRSVYIETMEECDICLMNRQRFEQFLIKHPKFMMNLMKVLSERIKGISELTQKLALGNLHEKIMHNLTRLAHQMGCVEEDDYCRINLVLTHQEVAWMAGATRESVSVALQDLVRVGRIRTGFKSVALHRNELSASCTANTQL</sequence>
<dbReference type="PROSITE" id="PS50042">
    <property type="entry name" value="CNMP_BINDING_3"/>
    <property type="match status" value="1"/>
</dbReference>
<dbReference type="SMART" id="SM00100">
    <property type="entry name" value="cNMP"/>
    <property type="match status" value="1"/>
</dbReference>
<dbReference type="SUPFAM" id="SSF51206">
    <property type="entry name" value="cAMP-binding domain-like"/>
    <property type="match status" value="1"/>
</dbReference>
<keyword evidence="3" id="KW-0010">Activator</keyword>
<keyword evidence="1" id="KW-0805">Transcription regulation</keyword>
<evidence type="ECO:0000259" key="5">
    <source>
        <dbReference type="PROSITE" id="PS50042"/>
    </source>
</evidence>
<dbReference type="InterPro" id="IPR014710">
    <property type="entry name" value="RmlC-like_jellyroll"/>
</dbReference>
<dbReference type="InterPro" id="IPR050397">
    <property type="entry name" value="Env_Response_Regulators"/>
</dbReference>
<feature type="domain" description="HTH crp-type" evidence="6">
    <location>
        <begin position="146"/>
        <end position="220"/>
    </location>
</feature>
<dbReference type="Proteomes" id="UP000250642">
    <property type="component" value="Unassembled WGS sequence"/>
</dbReference>
<dbReference type="InterPro" id="IPR036388">
    <property type="entry name" value="WH-like_DNA-bd_sf"/>
</dbReference>
<dbReference type="Gene3D" id="2.60.120.10">
    <property type="entry name" value="Jelly Rolls"/>
    <property type="match status" value="1"/>
</dbReference>
<dbReference type="GO" id="GO:0003700">
    <property type="term" value="F:DNA-binding transcription factor activity"/>
    <property type="evidence" value="ECO:0007669"/>
    <property type="project" value="TreeGrafter"/>
</dbReference>
<dbReference type="SMART" id="SM00419">
    <property type="entry name" value="HTH_CRP"/>
    <property type="match status" value="1"/>
</dbReference>
<keyword evidence="2" id="KW-0238">DNA-binding</keyword>
<dbReference type="InterPro" id="IPR018490">
    <property type="entry name" value="cNMP-bd_dom_sf"/>
</dbReference>
<organism evidence="7 8">
    <name type="scientific">Paenibacillus taichungensis</name>
    <dbReference type="NCBI Taxonomy" id="484184"/>
    <lineage>
        <taxon>Bacteria</taxon>
        <taxon>Bacillati</taxon>
        <taxon>Bacillota</taxon>
        <taxon>Bacilli</taxon>
        <taxon>Bacillales</taxon>
        <taxon>Paenibacillaceae</taxon>
        <taxon>Paenibacillus</taxon>
    </lineage>
</organism>
<dbReference type="PROSITE" id="PS51063">
    <property type="entry name" value="HTH_CRP_2"/>
    <property type="match status" value="1"/>
</dbReference>
<evidence type="ECO:0000256" key="4">
    <source>
        <dbReference type="ARBA" id="ARBA00023163"/>
    </source>
</evidence>
<gene>
    <name evidence="7" type="ORF">DC345_10565</name>
</gene>
<protein>
    <submittedName>
        <fullName evidence="7">Crp/Fnr family transcriptional regulator</fullName>
    </submittedName>
</protein>
<reference evidence="7 8" key="1">
    <citation type="submission" date="2018-04" db="EMBL/GenBank/DDBJ databases">
        <title>Paenibacillus taichungensis Genome sequencing and assembly.</title>
        <authorList>
            <person name="Xu J."/>
            <person name="Rensing C."/>
            <person name="Mazhar H.S."/>
        </authorList>
    </citation>
    <scope>NUCLEOTIDE SEQUENCE [LARGE SCALE GENOMIC DNA]</scope>
    <source>
        <strain evidence="7 8">NC1</strain>
    </source>
</reference>
<evidence type="ECO:0000313" key="7">
    <source>
        <dbReference type="EMBL" id="RAW15939.1"/>
    </source>
</evidence>
<dbReference type="SUPFAM" id="SSF46785">
    <property type="entry name" value="Winged helix' DNA-binding domain"/>
    <property type="match status" value="1"/>
</dbReference>
<dbReference type="AlphaFoldDB" id="A0A329QW70"/>
<dbReference type="InterPro" id="IPR000595">
    <property type="entry name" value="cNMP-bd_dom"/>
</dbReference>
<feature type="domain" description="Cyclic nucleotide-binding" evidence="5">
    <location>
        <begin position="12"/>
        <end position="132"/>
    </location>
</feature>
<dbReference type="GO" id="GO:0003677">
    <property type="term" value="F:DNA binding"/>
    <property type="evidence" value="ECO:0007669"/>
    <property type="project" value="UniProtKB-KW"/>
</dbReference>
<dbReference type="Gene3D" id="1.10.10.10">
    <property type="entry name" value="Winged helix-like DNA-binding domain superfamily/Winged helix DNA-binding domain"/>
    <property type="match status" value="1"/>
</dbReference>